<keyword evidence="6" id="KW-1185">Reference proteome</keyword>
<dbReference type="PANTHER" id="PTHR43142:SF1">
    <property type="entry name" value="CARBOXYLIC ESTER HYDROLASE"/>
    <property type="match status" value="1"/>
</dbReference>
<feature type="domain" description="Carboxylesterase type B" evidence="4">
    <location>
        <begin position="8"/>
        <end position="56"/>
    </location>
</feature>
<dbReference type="PANTHER" id="PTHR43142">
    <property type="entry name" value="CARBOXYLIC ESTER HYDROLASE"/>
    <property type="match status" value="1"/>
</dbReference>
<evidence type="ECO:0000256" key="3">
    <source>
        <dbReference type="RuleBase" id="RU361235"/>
    </source>
</evidence>
<reference evidence="5 6" key="1">
    <citation type="submission" date="2021-06" db="EMBL/GenBank/DDBJ databases">
        <authorList>
            <person name="Palmer J.M."/>
        </authorList>
    </citation>
    <scope>NUCLEOTIDE SEQUENCE [LARGE SCALE GENOMIC DNA]</scope>
    <source>
        <strain evidence="5 6">GA_2019</strain>
        <tissue evidence="5">Muscle</tissue>
    </source>
</reference>
<dbReference type="InterPro" id="IPR019826">
    <property type="entry name" value="Carboxylesterase_B_AS"/>
</dbReference>
<dbReference type="InterPro" id="IPR029058">
    <property type="entry name" value="AB_hydrolase_fold"/>
</dbReference>
<evidence type="ECO:0000256" key="1">
    <source>
        <dbReference type="ARBA" id="ARBA00005964"/>
    </source>
</evidence>
<protein>
    <recommendedName>
        <fullName evidence="3">Carboxylic ester hydrolase</fullName>
        <ecNumber evidence="3">3.1.1.-</ecNumber>
    </recommendedName>
</protein>
<evidence type="ECO:0000256" key="2">
    <source>
        <dbReference type="ARBA" id="ARBA00022801"/>
    </source>
</evidence>
<keyword evidence="2 3" id="KW-0378">Hydrolase</keyword>
<dbReference type="EC" id="3.1.1.-" evidence="3"/>
<gene>
    <name evidence="5" type="ORF">GOODEAATRI_021918</name>
</gene>
<comment type="caution">
    <text evidence="5">The sequence shown here is derived from an EMBL/GenBank/DDBJ whole genome shotgun (WGS) entry which is preliminary data.</text>
</comment>
<accession>A0ABV0PQN4</accession>
<dbReference type="SUPFAM" id="SSF53474">
    <property type="entry name" value="alpha/beta-Hydrolases"/>
    <property type="match status" value="1"/>
</dbReference>
<dbReference type="Gene3D" id="3.40.50.1820">
    <property type="entry name" value="alpha/beta hydrolase"/>
    <property type="match status" value="1"/>
</dbReference>
<comment type="similarity">
    <text evidence="1 3">Belongs to the type-B carboxylesterase/lipase family.</text>
</comment>
<sequence length="109" mass="11863">MICDILYLAGNYGLWDQHAAISWVRRNIRAFGGHPDNITIFGQSAGAASVSFQGCSAERSLSVEWPSVPGPFQNNTMALTKKVLSLTQLEHPHLTQSLCTAAHAEILLL</sequence>
<evidence type="ECO:0000259" key="4">
    <source>
        <dbReference type="Pfam" id="PF00135"/>
    </source>
</evidence>
<dbReference type="EMBL" id="JAHRIO010082150">
    <property type="protein sequence ID" value="MEQ2185799.1"/>
    <property type="molecule type" value="Genomic_DNA"/>
</dbReference>
<proteinExistence type="inferred from homology"/>
<evidence type="ECO:0000313" key="5">
    <source>
        <dbReference type="EMBL" id="MEQ2185799.1"/>
    </source>
</evidence>
<name>A0ABV0PQN4_9TELE</name>
<organism evidence="5 6">
    <name type="scientific">Goodea atripinnis</name>
    <dbReference type="NCBI Taxonomy" id="208336"/>
    <lineage>
        <taxon>Eukaryota</taxon>
        <taxon>Metazoa</taxon>
        <taxon>Chordata</taxon>
        <taxon>Craniata</taxon>
        <taxon>Vertebrata</taxon>
        <taxon>Euteleostomi</taxon>
        <taxon>Actinopterygii</taxon>
        <taxon>Neopterygii</taxon>
        <taxon>Teleostei</taxon>
        <taxon>Neoteleostei</taxon>
        <taxon>Acanthomorphata</taxon>
        <taxon>Ovalentaria</taxon>
        <taxon>Atherinomorphae</taxon>
        <taxon>Cyprinodontiformes</taxon>
        <taxon>Goodeidae</taxon>
        <taxon>Goodea</taxon>
    </lineage>
</organism>
<dbReference type="PROSITE" id="PS00122">
    <property type="entry name" value="CARBOXYLESTERASE_B_1"/>
    <property type="match status" value="1"/>
</dbReference>
<evidence type="ECO:0000313" key="6">
    <source>
        <dbReference type="Proteomes" id="UP001476798"/>
    </source>
</evidence>
<dbReference type="InterPro" id="IPR002018">
    <property type="entry name" value="CarbesteraseB"/>
</dbReference>
<dbReference type="Proteomes" id="UP001476798">
    <property type="component" value="Unassembled WGS sequence"/>
</dbReference>
<dbReference type="Pfam" id="PF00135">
    <property type="entry name" value="COesterase"/>
    <property type="match status" value="1"/>
</dbReference>